<evidence type="ECO:0000259" key="2">
    <source>
        <dbReference type="Pfam" id="PF13193"/>
    </source>
</evidence>
<protein>
    <submittedName>
        <fullName evidence="3">Class I adenylate-forming enzyme family protein</fullName>
    </submittedName>
</protein>
<dbReference type="EMBL" id="JBHTMP010000001">
    <property type="protein sequence ID" value="MFD1319587.1"/>
    <property type="molecule type" value="Genomic_DNA"/>
</dbReference>
<evidence type="ECO:0000259" key="1">
    <source>
        <dbReference type="Pfam" id="PF00501"/>
    </source>
</evidence>
<dbReference type="PANTHER" id="PTHR43767">
    <property type="entry name" value="LONG-CHAIN-FATTY-ACID--COA LIGASE"/>
    <property type="match status" value="1"/>
</dbReference>
<dbReference type="Proteomes" id="UP001597260">
    <property type="component" value="Unassembled WGS sequence"/>
</dbReference>
<dbReference type="Pfam" id="PF13193">
    <property type="entry name" value="AMP-binding_C"/>
    <property type="match status" value="1"/>
</dbReference>
<dbReference type="PROSITE" id="PS00455">
    <property type="entry name" value="AMP_BINDING"/>
    <property type="match status" value="1"/>
</dbReference>
<gene>
    <name evidence="3" type="ORF">ACFQ4H_00635</name>
</gene>
<dbReference type="RefSeq" id="WP_377565603.1">
    <property type="nucleotide sequence ID" value="NZ_JBHTMP010000001.1"/>
</dbReference>
<feature type="domain" description="AMP-binding enzyme C-terminal" evidence="2">
    <location>
        <begin position="406"/>
        <end position="479"/>
    </location>
</feature>
<dbReference type="InterPro" id="IPR042099">
    <property type="entry name" value="ANL_N_sf"/>
</dbReference>
<comment type="caution">
    <text evidence="3">The sequence shown here is derived from an EMBL/GenBank/DDBJ whole genome shotgun (WGS) entry which is preliminary data.</text>
</comment>
<proteinExistence type="predicted"/>
<feature type="domain" description="AMP-dependent synthetase/ligase" evidence="1">
    <location>
        <begin position="10"/>
        <end position="356"/>
    </location>
</feature>
<sequence>MELLIGDIVRQAARMCPSAVAATLAGQRVTFRELDQRADRTANALAGLGVRRGDRVAWWTAPTMRTLDGFLGCARLGAAFAPINPTLSDTELAGVLSYLGPRLLVTDRDTVAYDGALAHIGGRPAPGADLDALTAAAAAVPPDGHDRVLDSDPHIVYLTSGSTGRPKGALVSHRASWLRAAPGGGTFTTGLRGRGGVLCSFPLYHYGGWHYVMEAWQNRTAVHLVGRADAPQVIDAVQRERPSAIYCIPAVWERLLDPEHRHADLSSLRHADTGTSGVSVDLINRIRQRLPGTTTTILYGSTEAGRMAALPDGDLLRKPGSVGLPAFPGALWVDAAAVGEVGEVCVSGPGLMSGYHDLDAETTTALSDGVYRSGDLGYLDDEGYLHLTGRQREVIRTGGESVSPYEVEYALRDLPDVRDVAVVGLPDQRWGEVVCAVLVLAPGATCPEVAAIRTHVAGRLAGFKQPRRVAVVSSIPRTPATGQIQRSRIRESLQERHLGQPS</sequence>
<dbReference type="Pfam" id="PF00501">
    <property type="entry name" value="AMP-binding"/>
    <property type="match status" value="1"/>
</dbReference>
<evidence type="ECO:0000313" key="4">
    <source>
        <dbReference type="Proteomes" id="UP001597260"/>
    </source>
</evidence>
<dbReference type="InterPro" id="IPR050237">
    <property type="entry name" value="ATP-dep_AMP-bd_enzyme"/>
</dbReference>
<organism evidence="3 4">
    <name type="scientific">Micromonospora sonneratiae</name>
    <dbReference type="NCBI Taxonomy" id="1184706"/>
    <lineage>
        <taxon>Bacteria</taxon>
        <taxon>Bacillati</taxon>
        <taxon>Actinomycetota</taxon>
        <taxon>Actinomycetes</taxon>
        <taxon>Micromonosporales</taxon>
        <taxon>Micromonosporaceae</taxon>
        <taxon>Micromonospora</taxon>
    </lineage>
</organism>
<dbReference type="PANTHER" id="PTHR43767:SF1">
    <property type="entry name" value="NONRIBOSOMAL PEPTIDE SYNTHASE PES1 (EUROFUNG)-RELATED"/>
    <property type="match status" value="1"/>
</dbReference>
<accession>A0ABW3Y5A3</accession>
<dbReference type="InterPro" id="IPR020845">
    <property type="entry name" value="AMP-binding_CS"/>
</dbReference>
<dbReference type="InterPro" id="IPR045851">
    <property type="entry name" value="AMP-bd_C_sf"/>
</dbReference>
<reference evidence="4" key="1">
    <citation type="journal article" date="2019" name="Int. J. Syst. Evol. Microbiol.">
        <title>The Global Catalogue of Microorganisms (GCM) 10K type strain sequencing project: providing services to taxonomists for standard genome sequencing and annotation.</title>
        <authorList>
            <consortium name="The Broad Institute Genomics Platform"/>
            <consortium name="The Broad Institute Genome Sequencing Center for Infectious Disease"/>
            <person name="Wu L."/>
            <person name="Ma J."/>
        </authorList>
    </citation>
    <scope>NUCLEOTIDE SEQUENCE [LARGE SCALE GENOMIC DNA]</scope>
    <source>
        <strain evidence="4">JCM 31037</strain>
    </source>
</reference>
<dbReference type="InterPro" id="IPR000873">
    <property type="entry name" value="AMP-dep_synth/lig_dom"/>
</dbReference>
<name>A0ABW3Y5A3_9ACTN</name>
<dbReference type="Gene3D" id="3.30.300.30">
    <property type="match status" value="1"/>
</dbReference>
<dbReference type="SUPFAM" id="SSF56801">
    <property type="entry name" value="Acetyl-CoA synthetase-like"/>
    <property type="match status" value="1"/>
</dbReference>
<dbReference type="Gene3D" id="3.40.50.12780">
    <property type="entry name" value="N-terminal domain of ligase-like"/>
    <property type="match status" value="1"/>
</dbReference>
<evidence type="ECO:0000313" key="3">
    <source>
        <dbReference type="EMBL" id="MFD1319587.1"/>
    </source>
</evidence>
<dbReference type="InterPro" id="IPR025110">
    <property type="entry name" value="AMP-bd_C"/>
</dbReference>
<keyword evidence="4" id="KW-1185">Reference proteome</keyword>